<feature type="domain" description="DDH" evidence="1">
    <location>
        <begin position="16"/>
        <end position="159"/>
    </location>
</feature>
<dbReference type="Gene3D" id="3.10.310.30">
    <property type="match status" value="1"/>
</dbReference>
<feature type="domain" description="DHHA1" evidence="2">
    <location>
        <begin position="236"/>
        <end position="313"/>
    </location>
</feature>
<dbReference type="InterPro" id="IPR038763">
    <property type="entry name" value="DHH_sf"/>
</dbReference>
<dbReference type="PANTHER" id="PTHR47618:SF1">
    <property type="entry name" value="BIFUNCTIONAL OLIGORIBONUCLEASE AND PAP PHOSPHATASE NRNA"/>
    <property type="match status" value="1"/>
</dbReference>
<dbReference type="STRING" id="1121302.SAMN02745163_00279"/>
<name>A0A1M6B7V5_9CLOT</name>
<dbReference type="Gene3D" id="3.90.1640.10">
    <property type="entry name" value="inorganic pyrophosphatase (n-terminal core)"/>
    <property type="match status" value="1"/>
</dbReference>
<dbReference type="SUPFAM" id="SSF64182">
    <property type="entry name" value="DHH phosphoesterases"/>
    <property type="match status" value="1"/>
</dbReference>
<organism evidence="3 4">
    <name type="scientific">Clostridium cavendishii DSM 21758</name>
    <dbReference type="NCBI Taxonomy" id="1121302"/>
    <lineage>
        <taxon>Bacteria</taxon>
        <taxon>Bacillati</taxon>
        <taxon>Bacillota</taxon>
        <taxon>Clostridia</taxon>
        <taxon>Eubacteriales</taxon>
        <taxon>Clostridiaceae</taxon>
        <taxon>Clostridium</taxon>
    </lineage>
</organism>
<evidence type="ECO:0000313" key="4">
    <source>
        <dbReference type="Proteomes" id="UP000184310"/>
    </source>
</evidence>
<dbReference type="EMBL" id="FQZB01000003">
    <property type="protein sequence ID" value="SHI44834.1"/>
    <property type="molecule type" value="Genomic_DNA"/>
</dbReference>
<reference evidence="3 4" key="1">
    <citation type="submission" date="2016-11" db="EMBL/GenBank/DDBJ databases">
        <authorList>
            <person name="Jaros S."/>
            <person name="Januszkiewicz K."/>
            <person name="Wedrychowicz H."/>
        </authorList>
    </citation>
    <scope>NUCLEOTIDE SEQUENCE [LARGE SCALE GENOMIC DNA]</scope>
    <source>
        <strain evidence="3 4">DSM 21758</strain>
    </source>
</reference>
<dbReference type="GO" id="GO:0003676">
    <property type="term" value="F:nucleic acid binding"/>
    <property type="evidence" value="ECO:0007669"/>
    <property type="project" value="InterPro"/>
</dbReference>
<sequence length="333" mass="37835">MTKLNQLINILRGNRKIFIQTHNSPDPDAIATAFALKKLLDRKGIDATICYKGEIEKYSTLRMIELLNIDITFIESIDYMSKDDYIILVDSQKYNSNITDFIGDEVACIDHHPVFVNNKYKFKDIRDNIGACSSILASYFIENNIGIDEDTATALLYGIKMDTLDLSRGVSDLDIDMFYYLYKRADKKKISKIQKNTLEFSDLNAYGNAIQNIKIYRNIGFVNIGFDCPDVLLACISDFILSLKEIDFVVVYCEKENKLKFSVRNESENLDAGKIINEAISGYGNGGGHKTMAGGVIPKKNMCHIIGEVDTFIQYKFLETIDKYESDEKKDII</sequence>
<dbReference type="PANTHER" id="PTHR47618">
    <property type="entry name" value="BIFUNCTIONAL OLIGORIBONUCLEASE AND PAP PHOSPHATASE NRNA"/>
    <property type="match status" value="1"/>
</dbReference>
<dbReference type="InterPro" id="IPR051319">
    <property type="entry name" value="Oligoribo/pAp-PDE_c-di-AMP_PDE"/>
</dbReference>
<dbReference type="InterPro" id="IPR003156">
    <property type="entry name" value="DHHA1_dom"/>
</dbReference>
<dbReference type="RefSeq" id="WP_072984527.1">
    <property type="nucleotide sequence ID" value="NZ_FQZB01000003.1"/>
</dbReference>
<keyword evidence="4" id="KW-1185">Reference proteome</keyword>
<dbReference type="Proteomes" id="UP000184310">
    <property type="component" value="Unassembled WGS sequence"/>
</dbReference>
<dbReference type="Pfam" id="PF02272">
    <property type="entry name" value="DHHA1"/>
    <property type="match status" value="1"/>
</dbReference>
<evidence type="ECO:0000259" key="2">
    <source>
        <dbReference type="Pfam" id="PF02272"/>
    </source>
</evidence>
<accession>A0A1M6B7V5</accession>
<evidence type="ECO:0000313" key="3">
    <source>
        <dbReference type="EMBL" id="SHI44834.1"/>
    </source>
</evidence>
<protein>
    <submittedName>
        <fullName evidence="3">DHHA1 domain-containing protein</fullName>
    </submittedName>
</protein>
<dbReference type="InterPro" id="IPR001667">
    <property type="entry name" value="DDH_dom"/>
</dbReference>
<dbReference type="AlphaFoldDB" id="A0A1M6B7V5"/>
<dbReference type="OrthoDB" id="5896813at2"/>
<gene>
    <name evidence="3" type="ORF">SAMN02745163_00279</name>
</gene>
<proteinExistence type="predicted"/>
<evidence type="ECO:0000259" key="1">
    <source>
        <dbReference type="Pfam" id="PF01368"/>
    </source>
</evidence>
<dbReference type="Pfam" id="PF01368">
    <property type="entry name" value="DHH"/>
    <property type="match status" value="1"/>
</dbReference>